<dbReference type="Gene3D" id="3.40.50.720">
    <property type="entry name" value="NAD(P)-binding Rossmann-like Domain"/>
    <property type="match status" value="1"/>
</dbReference>
<evidence type="ECO:0000259" key="2">
    <source>
        <dbReference type="Pfam" id="PF01370"/>
    </source>
</evidence>
<dbReference type="Proteomes" id="UP001163731">
    <property type="component" value="Unassembled WGS sequence"/>
</dbReference>
<accession>A0ABT3I400</accession>
<sequence length="293" mass="32761">MKVLIFGGNGFLGTSLCNLLEKKEVEFYTVSRSDPKSSYNLDISDINQFAQLPLNFFDAVVNCATILPGGNFLDNEYLEKIFKTNILGTQNICKWINTQDSMKKIINCSTLVVVDKPWPLNLSEENATYPTGNHVLYSSSKLTQELLFNTFAQSKNISLSQIRFSALYGESMSWSGVICNIIDQARKNKKISLKNASKVTADFLHVDDASAIIFSALNNNLEGIINGASAKETSILDLANIIKDCIDENIEIENHEDPDFVENRSQIDVSKLEKIIKTATFMDLKYGVKKMID</sequence>
<comment type="similarity">
    <text evidence="1">Belongs to the NAD(P)-dependent epimerase/dehydratase family.</text>
</comment>
<dbReference type="EMBL" id="JAPDHW010000030">
    <property type="protein sequence ID" value="MCW3170805.1"/>
    <property type="molecule type" value="Genomic_DNA"/>
</dbReference>
<keyword evidence="4" id="KW-1185">Reference proteome</keyword>
<comment type="caution">
    <text evidence="3">The sequence shown here is derived from an EMBL/GenBank/DDBJ whole genome shotgun (WGS) entry which is preliminary data.</text>
</comment>
<feature type="domain" description="NAD-dependent epimerase/dehydratase" evidence="2">
    <location>
        <begin position="3"/>
        <end position="220"/>
    </location>
</feature>
<evidence type="ECO:0000256" key="1">
    <source>
        <dbReference type="ARBA" id="ARBA00007637"/>
    </source>
</evidence>
<dbReference type="CDD" id="cd08946">
    <property type="entry name" value="SDR_e"/>
    <property type="match status" value="1"/>
</dbReference>
<evidence type="ECO:0000313" key="3">
    <source>
        <dbReference type="EMBL" id="MCW3170805.1"/>
    </source>
</evidence>
<dbReference type="InterPro" id="IPR001509">
    <property type="entry name" value="Epimerase_deHydtase"/>
</dbReference>
<dbReference type="InterPro" id="IPR036291">
    <property type="entry name" value="NAD(P)-bd_dom_sf"/>
</dbReference>
<organism evidence="3 4">
    <name type="scientific">Chryseobacterium kimseyorum</name>
    <dbReference type="NCBI Taxonomy" id="2984028"/>
    <lineage>
        <taxon>Bacteria</taxon>
        <taxon>Pseudomonadati</taxon>
        <taxon>Bacteroidota</taxon>
        <taxon>Flavobacteriia</taxon>
        <taxon>Flavobacteriales</taxon>
        <taxon>Weeksellaceae</taxon>
        <taxon>Chryseobacterium group</taxon>
        <taxon>Chryseobacterium</taxon>
    </lineage>
</organism>
<dbReference type="PANTHER" id="PTHR43000">
    <property type="entry name" value="DTDP-D-GLUCOSE 4,6-DEHYDRATASE-RELATED"/>
    <property type="match status" value="1"/>
</dbReference>
<name>A0ABT3I400_9FLAO</name>
<gene>
    <name evidence="3" type="ORF">OMO38_19925</name>
</gene>
<evidence type="ECO:0000313" key="4">
    <source>
        <dbReference type="Proteomes" id="UP001163731"/>
    </source>
</evidence>
<proteinExistence type="inferred from homology"/>
<protein>
    <submittedName>
        <fullName evidence="3">NAD(P)-dependent oxidoreductase</fullName>
    </submittedName>
</protein>
<dbReference type="SUPFAM" id="SSF51735">
    <property type="entry name" value="NAD(P)-binding Rossmann-fold domains"/>
    <property type="match status" value="1"/>
</dbReference>
<reference evidence="3" key="1">
    <citation type="submission" date="2022-10" db="EMBL/GenBank/DDBJ databases">
        <title>Chryseobacterium babae sp. nov. isolated from the gut of the beetle Oryctes rhinoceros, and Chryseobacterium kimseyorum sp. nov., isolated from a stick insect rearing cage.</title>
        <authorList>
            <person name="Shelomi M."/>
            <person name="Han C.-J."/>
            <person name="Chen W.-M."/>
            <person name="Chen H.-K."/>
            <person name="Liaw S.-J."/>
            <person name="Muhle E."/>
            <person name="Clermont D."/>
        </authorList>
    </citation>
    <scope>NUCLEOTIDE SEQUENCE</scope>
    <source>
        <strain evidence="3">09-1422</strain>
    </source>
</reference>
<dbReference type="Pfam" id="PF01370">
    <property type="entry name" value="Epimerase"/>
    <property type="match status" value="1"/>
</dbReference>
<dbReference type="RefSeq" id="WP_264751932.1">
    <property type="nucleotide sequence ID" value="NZ_JAPDHW010000030.1"/>
</dbReference>